<evidence type="ECO:0000259" key="1">
    <source>
        <dbReference type="PROSITE" id="PS50222"/>
    </source>
</evidence>
<evidence type="ECO:0000313" key="3">
    <source>
        <dbReference type="EnsemblMetazoa" id="PHUM105690-PA"/>
    </source>
</evidence>
<dbReference type="PROSITE" id="PS50222">
    <property type="entry name" value="EF_HAND_2"/>
    <property type="match status" value="1"/>
</dbReference>
<reference evidence="2" key="1">
    <citation type="submission" date="2007-04" db="EMBL/GenBank/DDBJ databases">
        <title>Annotation of Pediculus humanus corporis strain USDA.</title>
        <authorList>
            <person name="Kirkness E."/>
            <person name="Hannick L."/>
            <person name="Hass B."/>
            <person name="Bruggner R."/>
            <person name="Lawson D."/>
            <person name="Bidwell S."/>
            <person name="Joardar V."/>
            <person name="Caler E."/>
            <person name="Walenz B."/>
            <person name="Inman J."/>
            <person name="Schobel S."/>
            <person name="Galinsky K."/>
            <person name="Amedeo P."/>
            <person name="Strausberg R."/>
        </authorList>
    </citation>
    <scope>NUCLEOTIDE SEQUENCE</scope>
    <source>
        <strain evidence="2">USDA</strain>
    </source>
</reference>
<reference evidence="2" key="2">
    <citation type="submission" date="2007-04" db="EMBL/GenBank/DDBJ databases">
        <title>The genome of the human body louse.</title>
        <authorList>
            <consortium name="The Human Body Louse Genome Consortium"/>
            <person name="Kirkness E."/>
            <person name="Walenz B."/>
            <person name="Hass B."/>
            <person name="Bruggner R."/>
            <person name="Strausberg R."/>
        </authorList>
    </citation>
    <scope>NUCLEOTIDE SEQUENCE</scope>
    <source>
        <strain evidence="2">USDA</strain>
    </source>
</reference>
<accession>E0VD46</accession>
<dbReference type="OrthoDB" id="6493944at2759"/>
<feature type="domain" description="EF-hand" evidence="1">
    <location>
        <begin position="166"/>
        <end position="201"/>
    </location>
</feature>
<dbReference type="EMBL" id="AAZO01001255">
    <property type="status" value="NOT_ANNOTATED_CDS"/>
    <property type="molecule type" value="Genomic_DNA"/>
</dbReference>
<sequence length="408" mass="46423">MSKYEVFLGGSCNPTTWRIDLAIPELENMNISYYNPQQVGEWRPELLEVEYQAKENATVMFFVIDNQTRGVSALIEVAHLAGNRRKLILVIQSYTQKNQIICNEQISQKEYEDLKAGQNVLQNLVESQNIPVFDDIKVALKTTEKILRENLTVQDLQLHTIEKREEEKPTPQEIFEKLDVTNTGIISVKEACLALGVLNRNNISLEDMNKLSKKLGNNLNGNQSEDVKIDYESLLFLLKEYEREKEVGLTESDFSAGVNHHCYYDVYLGGTIENTQWRESIAVPMLNQENLSYFIPKIKEGKEQFTNVEAAAMDNSRVLLFVITGTARSISAMAIAGHYIGRGANVVLCIQYLPEEAKIDDETLSGRAVKDYNRGRMYLTDIAKRNGISVFDEIPEAVDYVMKKCLNR</sequence>
<gene>
    <name evidence="3" type="primary">8238163</name>
    <name evidence="2" type="ORF">Phum_PHUM105690</name>
</gene>
<dbReference type="InterPro" id="IPR002048">
    <property type="entry name" value="EF_hand_dom"/>
</dbReference>
<organism>
    <name type="scientific">Pediculus humanus subsp. corporis</name>
    <name type="common">Body louse</name>
    <dbReference type="NCBI Taxonomy" id="121224"/>
    <lineage>
        <taxon>Eukaryota</taxon>
        <taxon>Metazoa</taxon>
        <taxon>Ecdysozoa</taxon>
        <taxon>Arthropoda</taxon>
        <taxon>Hexapoda</taxon>
        <taxon>Insecta</taxon>
        <taxon>Pterygota</taxon>
        <taxon>Neoptera</taxon>
        <taxon>Paraneoptera</taxon>
        <taxon>Psocodea</taxon>
        <taxon>Troctomorpha</taxon>
        <taxon>Phthiraptera</taxon>
        <taxon>Anoplura</taxon>
        <taxon>Pediculidae</taxon>
        <taxon>Pediculus</taxon>
    </lineage>
</organism>
<dbReference type="Proteomes" id="UP000009046">
    <property type="component" value="Unassembled WGS sequence"/>
</dbReference>
<dbReference type="Gene3D" id="3.40.50.450">
    <property type="match status" value="2"/>
</dbReference>
<dbReference type="InParanoid" id="E0VD46"/>
<dbReference type="GO" id="GO:0005509">
    <property type="term" value="F:calcium ion binding"/>
    <property type="evidence" value="ECO:0007669"/>
    <property type="project" value="InterPro"/>
</dbReference>
<dbReference type="FunCoup" id="E0VD46">
    <property type="interactions" value="209"/>
</dbReference>
<dbReference type="HOGENOM" id="CLU_009774_1_0_1"/>
<dbReference type="GO" id="GO:0005886">
    <property type="term" value="C:plasma membrane"/>
    <property type="evidence" value="ECO:0007669"/>
    <property type="project" value="TreeGrafter"/>
</dbReference>
<dbReference type="VEuPathDB" id="VectorBase:PHUM105690"/>
<dbReference type="PANTHER" id="PTHR36300">
    <property type="entry name" value="RAW, ISOFORM A"/>
    <property type="match status" value="1"/>
</dbReference>
<dbReference type="OMA" id="EYICRGR"/>
<keyword evidence="4" id="KW-1185">Reference proteome</keyword>
<dbReference type="CTD" id="8238163"/>
<dbReference type="Pfam" id="PF15891">
    <property type="entry name" value="Nuc_deoxyri_tr2"/>
    <property type="match status" value="2"/>
</dbReference>
<dbReference type="InterPro" id="IPR039470">
    <property type="entry name" value="Nuc_deoxyri_tr2"/>
</dbReference>
<dbReference type="eggNOG" id="ENOG502RC5J">
    <property type="taxonomic scope" value="Eukaryota"/>
</dbReference>
<dbReference type="AlphaFoldDB" id="E0VD46"/>
<protein>
    <recommendedName>
        <fullName evidence="1">EF-hand domain-containing protein</fullName>
    </recommendedName>
</protein>
<reference evidence="3" key="3">
    <citation type="submission" date="2020-05" db="UniProtKB">
        <authorList>
            <consortium name="EnsemblMetazoa"/>
        </authorList>
    </citation>
    <scope>IDENTIFICATION</scope>
    <source>
        <strain evidence="3">USDA</strain>
    </source>
</reference>
<dbReference type="GeneID" id="8238163"/>
<dbReference type="InterPro" id="IPR011992">
    <property type="entry name" value="EF-hand-dom_pair"/>
</dbReference>
<dbReference type="RefSeq" id="XP_002424040.1">
    <property type="nucleotide sequence ID" value="XM_002423995.1"/>
</dbReference>
<dbReference type="FunFam" id="3.40.50.450:FF:000017">
    <property type="entry name" value="Raw, isoform D"/>
    <property type="match status" value="1"/>
</dbReference>
<dbReference type="KEGG" id="phu:Phum_PHUM105690"/>
<dbReference type="SUPFAM" id="SSF47473">
    <property type="entry name" value="EF-hand"/>
    <property type="match status" value="1"/>
</dbReference>
<dbReference type="EnsemblMetazoa" id="PHUM105690-RA">
    <property type="protein sequence ID" value="PHUM105690-PA"/>
    <property type="gene ID" value="PHUM105690"/>
</dbReference>
<dbReference type="EMBL" id="DS235072">
    <property type="protein sequence ID" value="EEB11302.1"/>
    <property type="molecule type" value="Genomic_DNA"/>
</dbReference>
<dbReference type="PANTHER" id="PTHR36300:SF1">
    <property type="entry name" value="RAW, ISOFORM A"/>
    <property type="match status" value="1"/>
</dbReference>
<evidence type="ECO:0000313" key="2">
    <source>
        <dbReference type="EMBL" id="EEB11302.1"/>
    </source>
</evidence>
<name>E0VD46_PEDHC</name>
<proteinExistence type="predicted"/>
<dbReference type="STRING" id="121224.E0VD46"/>
<evidence type="ECO:0000313" key="4">
    <source>
        <dbReference type="Proteomes" id="UP000009046"/>
    </source>
</evidence>